<evidence type="ECO:0000256" key="1">
    <source>
        <dbReference type="SAM" id="Phobius"/>
    </source>
</evidence>
<evidence type="ECO:0000313" key="2">
    <source>
        <dbReference type="EMBL" id="RGT54882.1"/>
    </source>
</evidence>
<accession>A0A412PCG6</accession>
<dbReference type="Proteomes" id="UP000284731">
    <property type="component" value="Unassembled WGS sequence"/>
</dbReference>
<dbReference type="EMBL" id="QRWX01000003">
    <property type="protein sequence ID" value="RGT54882.1"/>
    <property type="molecule type" value="Genomic_DNA"/>
</dbReference>
<keyword evidence="1" id="KW-0472">Membrane</keyword>
<evidence type="ECO:0000313" key="3">
    <source>
        <dbReference type="Proteomes" id="UP000284731"/>
    </source>
</evidence>
<proteinExistence type="predicted"/>
<name>A0A412PCG6_9FIRM</name>
<dbReference type="AlphaFoldDB" id="A0A412PCG6"/>
<organism evidence="2 3">
    <name type="scientific">Solobacterium moorei</name>
    <dbReference type="NCBI Taxonomy" id="102148"/>
    <lineage>
        <taxon>Bacteria</taxon>
        <taxon>Bacillati</taxon>
        <taxon>Bacillota</taxon>
        <taxon>Erysipelotrichia</taxon>
        <taxon>Erysipelotrichales</taxon>
        <taxon>Erysipelotrichaceae</taxon>
        <taxon>Solobacterium</taxon>
    </lineage>
</organism>
<feature type="transmembrane region" description="Helical" evidence="1">
    <location>
        <begin position="6"/>
        <end position="24"/>
    </location>
</feature>
<gene>
    <name evidence="2" type="ORF">DWX20_06850</name>
</gene>
<keyword evidence="1" id="KW-0812">Transmembrane</keyword>
<keyword evidence="1" id="KW-1133">Transmembrane helix</keyword>
<protein>
    <submittedName>
        <fullName evidence="2">Uncharacterized protein</fullName>
    </submittedName>
</protein>
<dbReference type="GeneID" id="89618890"/>
<reference evidence="2 3" key="1">
    <citation type="submission" date="2018-08" db="EMBL/GenBank/DDBJ databases">
        <title>A genome reference for cultivated species of the human gut microbiota.</title>
        <authorList>
            <person name="Zou Y."/>
            <person name="Xue W."/>
            <person name="Luo G."/>
        </authorList>
    </citation>
    <scope>NUCLEOTIDE SEQUENCE [LARGE SCALE GENOMIC DNA]</scope>
    <source>
        <strain evidence="2 3">AF18-46</strain>
    </source>
</reference>
<comment type="caution">
    <text evidence="2">The sequence shown here is derived from an EMBL/GenBank/DDBJ whole genome shotgun (WGS) entry which is preliminary data.</text>
</comment>
<sequence length="155" mass="17407">MNPMYMVVGILIVWVIAFAVFMTLQMKRKNAEVQFVETNSTKAIVHFFGDISKIDGQDPAVYHPIKGQMLDTIVALEPGHHSFVASFQMTENGIVVKHKNYYATDIDFAFDVEMGKTYNVGIYKENANDEKVIMSLPLVVDGFGSKTLYLIATCE</sequence>
<dbReference type="RefSeq" id="WP_006526706.1">
    <property type="nucleotide sequence ID" value="NZ_AP028934.1"/>
</dbReference>